<dbReference type="AlphaFoldDB" id="A0A5B2VN74"/>
<protein>
    <recommendedName>
        <fullName evidence="3">t-SNARE coiled-coil homology domain-containing protein</fullName>
    </recommendedName>
</protein>
<dbReference type="Proteomes" id="UP000324611">
    <property type="component" value="Unassembled WGS sequence"/>
</dbReference>
<reference evidence="1 2" key="2">
    <citation type="submission" date="2019-09" db="EMBL/GenBank/DDBJ databases">
        <authorList>
            <person name="Jin C."/>
        </authorList>
    </citation>
    <scope>NUCLEOTIDE SEQUENCE [LARGE SCALE GENOMIC DNA]</scope>
    <source>
        <strain evidence="1 2">BN140078</strain>
    </source>
</reference>
<accession>A0A5B2VN74</accession>
<name>A0A5B2VN74_9BACT</name>
<dbReference type="RefSeq" id="WP_149841326.1">
    <property type="nucleotide sequence ID" value="NZ_VUOC01000004.1"/>
</dbReference>
<dbReference type="EMBL" id="VUOC01000004">
    <property type="protein sequence ID" value="KAA2240148.1"/>
    <property type="molecule type" value="Genomic_DNA"/>
</dbReference>
<keyword evidence="2" id="KW-1185">Reference proteome</keyword>
<gene>
    <name evidence="1" type="ORF">F0L74_28690</name>
</gene>
<reference evidence="1 2" key="1">
    <citation type="submission" date="2019-09" db="EMBL/GenBank/DDBJ databases">
        <title>Chitinophaga ginsengihumi sp. nov., isolated from soil of ginseng rhizosphere.</title>
        <authorList>
            <person name="Lee J."/>
        </authorList>
    </citation>
    <scope>NUCLEOTIDE SEQUENCE [LARGE SCALE GENOMIC DNA]</scope>
    <source>
        <strain evidence="1 2">BN140078</strain>
    </source>
</reference>
<evidence type="ECO:0000313" key="2">
    <source>
        <dbReference type="Proteomes" id="UP000324611"/>
    </source>
</evidence>
<dbReference type="SUPFAM" id="SSF57997">
    <property type="entry name" value="Tropomyosin"/>
    <property type="match status" value="1"/>
</dbReference>
<organism evidence="1 2">
    <name type="scientific">Chitinophaga agrisoli</name>
    <dbReference type="NCBI Taxonomy" id="2607653"/>
    <lineage>
        <taxon>Bacteria</taxon>
        <taxon>Pseudomonadati</taxon>
        <taxon>Bacteroidota</taxon>
        <taxon>Chitinophagia</taxon>
        <taxon>Chitinophagales</taxon>
        <taxon>Chitinophagaceae</taxon>
        <taxon>Chitinophaga</taxon>
    </lineage>
</organism>
<evidence type="ECO:0008006" key="3">
    <source>
        <dbReference type="Google" id="ProtNLM"/>
    </source>
</evidence>
<evidence type="ECO:0000313" key="1">
    <source>
        <dbReference type="EMBL" id="KAA2240148.1"/>
    </source>
</evidence>
<proteinExistence type="predicted"/>
<comment type="caution">
    <text evidence="1">The sequence shown here is derived from an EMBL/GenBank/DDBJ whole genome shotgun (WGS) entry which is preliminary data.</text>
</comment>
<dbReference type="Gene3D" id="1.20.1270.70">
    <property type="entry name" value="Designed single chain three-helix bundle"/>
    <property type="match status" value="1"/>
</dbReference>
<sequence length="96" mass="11377">METSTLDIIVARLDSMETGFNRRMDGLELRMDRLDRRMDGLEQRMYGFDKRMNDFDIKLGVNNLLLESVDRRLCVIEGEIERIAEWVPFRTPPIKL</sequence>